<sequence>MISTPPYCPATTLAAFGHFGVHVRLDTASGIMDAFAGTGNIVSTLTHKSLRVVSNDANPQHGAQFAEDAGQVWFWKKLGERVGAAPAVVTSPWFELLDLVIPLMVRVSPIVVCVHVPYGYVTAAPEARHKYFRGLAEEGRLFMVVGLSRYAALRSCAWLCVFKDWQTRDQLVRTDMESEVGWFRMSHRLPAVVDNAAAAGASGAGGGAAHAGLGAS</sequence>
<evidence type="ECO:0008006" key="3">
    <source>
        <dbReference type="Google" id="ProtNLM"/>
    </source>
</evidence>
<name>A0A830HP26_9CHLO</name>
<accession>A0A830HP26</accession>
<protein>
    <recommendedName>
        <fullName evidence="3">Trimethylguanosine synthase</fullName>
    </recommendedName>
</protein>
<comment type="caution">
    <text evidence="1">The sequence shown here is derived from an EMBL/GenBank/DDBJ whole genome shotgun (WGS) entry which is preliminary data.</text>
</comment>
<evidence type="ECO:0000313" key="2">
    <source>
        <dbReference type="Proteomes" id="UP000660262"/>
    </source>
</evidence>
<dbReference type="Proteomes" id="UP000660262">
    <property type="component" value="Unassembled WGS sequence"/>
</dbReference>
<dbReference type="AlphaFoldDB" id="A0A830HP26"/>
<dbReference type="OrthoDB" id="557730at2759"/>
<keyword evidence="2" id="KW-1185">Reference proteome</keyword>
<organism evidence="1 2">
    <name type="scientific">Pycnococcus provasolii</name>
    <dbReference type="NCBI Taxonomy" id="41880"/>
    <lineage>
        <taxon>Eukaryota</taxon>
        <taxon>Viridiplantae</taxon>
        <taxon>Chlorophyta</taxon>
        <taxon>Pseudoscourfieldiophyceae</taxon>
        <taxon>Pseudoscourfieldiales</taxon>
        <taxon>Pycnococcaceae</taxon>
        <taxon>Pycnococcus</taxon>
    </lineage>
</organism>
<reference evidence="1" key="1">
    <citation type="submission" date="2020-10" db="EMBL/GenBank/DDBJ databases">
        <title>Unveiling of a novel bifunctional photoreceptor, Dualchrome1, isolated from a cosmopolitan green alga.</title>
        <authorList>
            <person name="Suzuki S."/>
            <person name="Kawachi M."/>
        </authorList>
    </citation>
    <scope>NUCLEOTIDE SEQUENCE</scope>
    <source>
        <strain evidence="1">NIES 2893</strain>
    </source>
</reference>
<evidence type="ECO:0000313" key="1">
    <source>
        <dbReference type="EMBL" id="GHP07211.1"/>
    </source>
</evidence>
<gene>
    <name evidence="1" type="ORF">PPROV_000595300</name>
</gene>
<dbReference type="EMBL" id="BNJQ01000015">
    <property type="protein sequence ID" value="GHP07211.1"/>
    <property type="molecule type" value="Genomic_DNA"/>
</dbReference>
<proteinExistence type="predicted"/>